<protein>
    <submittedName>
        <fullName evidence="6">DNA-binding transcriptional regulator YhcF (GntR family)</fullName>
    </submittedName>
    <submittedName>
        <fullName evidence="5">GntR family transcriptional regulator</fullName>
    </submittedName>
</protein>
<dbReference type="RefSeq" id="WP_121032411.1">
    <property type="nucleotide sequence ID" value="NZ_JACHVT010000002.1"/>
</dbReference>
<dbReference type="InterPro" id="IPR000524">
    <property type="entry name" value="Tscrpt_reg_HTH_GntR"/>
</dbReference>
<feature type="domain" description="HTH gntR-type" evidence="4">
    <location>
        <begin position="11"/>
        <end position="79"/>
    </location>
</feature>
<dbReference type="PANTHER" id="PTHR38445">
    <property type="entry name" value="HTH-TYPE TRANSCRIPTIONAL REPRESSOR YTRA"/>
    <property type="match status" value="1"/>
</dbReference>
<keyword evidence="1" id="KW-0805">Transcription regulation</keyword>
<sequence length="119" mass="12865">MLWQVDPANPVPLFEQVAACVRRGLVSGSLDAGSRLPSAKEVAGILDVNLHTVLRAYQLLRDEGLVELRRGRGAVVTGADPAGSARLGTLVTELVGEARRLGTSHDELRDLIEKEYRHA</sequence>
<accession>A0A495Y0K5</accession>
<dbReference type="OrthoDB" id="3192286at2"/>
<dbReference type="GO" id="GO:0003700">
    <property type="term" value="F:DNA-binding transcription factor activity"/>
    <property type="evidence" value="ECO:0007669"/>
    <property type="project" value="InterPro"/>
</dbReference>
<evidence type="ECO:0000256" key="2">
    <source>
        <dbReference type="ARBA" id="ARBA00023125"/>
    </source>
</evidence>
<proteinExistence type="predicted"/>
<dbReference type="GO" id="GO:0003677">
    <property type="term" value="F:DNA binding"/>
    <property type="evidence" value="ECO:0007669"/>
    <property type="project" value="UniProtKB-KW"/>
</dbReference>
<dbReference type="AlphaFoldDB" id="A0A495Y0K5"/>
<dbReference type="EMBL" id="RBXT01000001">
    <property type="protein sequence ID" value="RKT78293.1"/>
    <property type="molecule type" value="Genomic_DNA"/>
</dbReference>
<evidence type="ECO:0000259" key="4">
    <source>
        <dbReference type="PROSITE" id="PS50949"/>
    </source>
</evidence>
<dbReference type="PANTHER" id="PTHR38445:SF7">
    <property type="entry name" value="GNTR-FAMILY TRANSCRIPTIONAL REGULATOR"/>
    <property type="match status" value="1"/>
</dbReference>
<dbReference type="SMART" id="SM00345">
    <property type="entry name" value="HTH_GNTR"/>
    <property type="match status" value="1"/>
</dbReference>
<dbReference type="InterPro" id="IPR036388">
    <property type="entry name" value="WH-like_DNA-bd_sf"/>
</dbReference>
<keyword evidence="2 6" id="KW-0238">DNA-binding</keyword>
<evidence type="ECO:0000256" key="3">
    <source>
        <dbReference type="ARBA" id="ARBA00023163"/>
    </source>
</evidence>
<evidence type="ECO:0000313" key="7">
    <source>
        <dbReference type="Proteomes" id="UP000278440"/>
    </source>
</evidence>
<evidence type="ECO:0000256" key="1">
    <source>
        <dbReference type="ARBA" id="ARBA00023015"/>
    </source>
</evidence>
<dbReference type="Gene3D" id="1.10.10.10">
    <property type="entry name" value="Winged helix-like DNA-binding domain superfamily/Winged helix DNA-binding domain"/>
    <property type="match status" value="1"/>
</dbReference>
<evidence type="ECO:0000313" key="8">
    <source>
        <dbReference type="Proteomes" id="UP000590811"/>
    </source>
</evidence>
<comment type="caution">
    <text evidence="6">The sequence shown here is derived from an EMBL/GenBank/DDBJ whole genome shotgun (WGS) entry which is preliminary data.</text>
</comment>
<dbReference type="InterPro" id="IPR036390">
    <property type="entry name" value="WH_DNA-bd_sf"/>
</dbReference>
<dbReference type="CDD" id="cd07377">
    <property type="entry name" value="WHTH_GntR"/>
    <property type="match status" value="1"/>
</dbReference>
<gene>
    <name evidence="6" type="ORF">DFJ68_1736</name>
    <name evidence="5" type="ORF">FHW14_000689</name>
</gene>
<dbReference type="Proteomes" id="UP000590811">
    <property type="component" value="Unassembled WGS sequence"/>
</dbReference>
<dbReference type="Pfam" id="PF00392">
    <property type="entry name" value="GntR"/>
    <property type="match status" value="1"/>
</dbReference>
<reference evidence="5 8" key="2">
    <citation type="submission" date="2020-08" db="EMBL/GenBank/DDBJ databases">
        <title>Genomic Encyclopedia of Type Strains, Phase IV (KMG-V): Genome sequencing to study the core and pangenomes of soil and plant-associated prokaryotes.</title>
        <authorList>
            <person name="Whitman W."/>
        </authorList>
    </citation>
    <scope>NUCLEOTIDE SEQUENCE [LARGE SCALE GENOMIC DNA]</scope>
    <source>
        <strain evidence="5 8">B3ACCR2</strain>
    </source>
</reference>
<dbReference type="SUPFAM" id="SSF46785">
    <property type="entry name" value="Winged helix' DNA-binding domain"/>
    <property type="match status" value="1"/>
</dbReference>
<dbReference type="PROSITE" id="PS50949">
    <property type="entry name" value="HTH_GNTR"/>
    <property type="match status" value="1"/>
</dbReference>
<reference evidence="6 7" key="1">
    <citation type="submission" date="2018-10" db="EMBL/GenBank/DDBJ databases">
        <title>Sequencing the genomes of 1000 actinobacteria strains.</title>
        <authorList>
            <person name="Klenk H.-P."/>
        </authorList>
    </citation>
    <scope>NUCLEOTIDE SEQUENCE [LARGE SCALE GENOMIC DNA]</scope>
    <source>
        <strain evidence="6 7">DSM 44267</strain>
    </source>
</reference>
<keyword evidence="7" id="KW-1185">Reference proteome</keyword>
<keyword evidence="3" id="KW-0804">Transcription</keyword>
<evidence type="ECO:0000313" key="5">
    <source>
        <dbReference type="EMBL" id="MBB2985540.1"/>
    </source>
</evidence>
<evidence type="ECO:0000313" key="6">
    <source>
        <dbReference type="EMBL" id="RKT78293.1"/>
    </source>
</evidence>
<organism evidence="6 7">
    <name type="scientific">Terracoccus luteus</name>
    <dbReference type="NCBI Taxonomy" id="53356"/>
    <lineage>
        <taxon>Bacteria</taxon>
        <taxon>Bacillati</taxon>
        <taxon>Actinomycetota</taxon>
        <taxon>Actinomycetes</taxon>
        <taxon>Micrococcales</taxon>
        <taxon>Intrasporangiaceae</taxon>
        <taxon>Terracoccus</taxon>
    </lineage>
</organism>
<dbReference type="EMBL" id="JACHVT010000002">
    <property type="protein sequence ID" value="MBB2985540.1"/>
    <property type="molecule type" value="Genomic_DNA"/>
</dbReference>
<dbReference type="Proteomes" id="UP000278440">
    <property type="component" value="Unassembled WGS sequence"/>
</dbReference>
<name>A0A495Y0K5_9MICO</name>